<feature type="binding site" evidence="12">
    <location>
        <position position="254"/>
    </location>
    <ligand>
        <name>[2Fe-2S] cluster</name>
        <dbReference type="ChEBI" id="CHEBI:190135"/>
    </ligand>
</feature>
<keyword evidence="7" id="KW-0249">Electron transport</keyword>
<dbReference type="GO" id="GO:0016491">
    <property type="term" value="F:oxidoreductase activity"/>
    <property type="evidence" value="ECO:0007669"/>
    <property type="project" value="InterPro"/>
</dbReference>
<feature type="binding site" evidence="11">
    <location>
        <begin position="58"/>
        <end position="61"/>
    </location>
    <ligand>
        <name>FAD</name>
        <dbReference type="ChEBI" id="CHEBI:57692"/>
    </ligand>
</feature>
<evidence type="ECO:0000256" key="12">
    <source>
        <dbReference type="PIRSR" id="PIRSR006816-2"/>
    </source>
</evidence>
<dbReference type="GO" id="GO:0006221">
    <property type="term" value="P:pyrimidine nucleotide biosynthetic process"/>
    <property type="evidence" value="ECO:0007669"/>
    <property type="project" value="InterPro"/>
</dbReference>
<evidence type="ECO:0000256" key="10">
    <source>
        <dbReference type="ARBA" id="ARBA00034078"/>
    </source>
</evidence>
<keyword evidence="4 12" id="KW-0001">2Fe-2S</keyword>
<feature type="binding site" evidence="12">
    <location>
        <position position="282"/>
    </location>
    <ligand>
        <name>[2Fe-2S] cluster</name>
        <dbReference type="ChEBI" id="CHEBI:190135"/>
    </ligand>
</feature>
<dbReference type="Gene3D" id="3.40.50.80">
    <property type="entry name" value="Nucleotide-binding domain of ferredoxin-NADP reductase (FNR) module"/>
    <property type="match status" value="1"/>
</dbReference>
<evidence type="ECO:0000256" key="9">
    <source>
        <dbReference type="ARBA" id="ARBA00023014"/>
    </source>
</evidence>
<dbReference type="InterPro" id="IPR019480">
    <property type="entry name" value="Dihydroorotate_DH_Fe-S-bd"/>
</dbReference>
<dbReference type="InterPro" id="IPR008333">
    <property type="entry name" value="Cbr1-like_FAD-bd_dom"/>
</dbReference>
<proteinExistence type="inferred from homology"/>
<evidence type="ECO:0000256" key="3">
    <source>
        <dbReference type="ARBA" id="ARBA00022630"/>
    </source>
</evidence>
<keyword evidence="3 11" id="KW-0285">Flavoprotein</keyword>
<dbReference type="Proteomes" id="UP000198559">
    <property type="component" value="Unassembled WGS sequence"/>
</dbReference>
<feature type="domain" description="FAD-binding FR-type" evidence="13">
    <location>
        <begin position="4"/>
        <end position="107"/>
    </location>
</feature>
<feature type="binding site" evidence="11">
    <location>
        <begin position="82"/>
        <end position="83"/>
    </location>
    <ligand>
        <name>FAD</name>
        <dbReference type="ChEBI" id="CHEBI:57692"/>
    </ligand>
</feature>
<dbReference type="PROSITE" id="PS51384">
    <property type="entry name" value="FAD_FR"/>
    <property type="match status" value="1"/>
</dbReference>
<feature type="binding site" evidence="12">
    <location>
        <position position="257"/>
    </location>
    <ligand>
        <name>[2Fe-2S] cluster</name>
        <dbReference type="ChEBI" id="CHEBI:190135"/>
    </ligand>
</feature>
<dbReference type="Gene3D" id="2.10.240.10">
    <property type="entry name" value="Dihydroorotate dehydrogenase, electron transfer subunit"/>
    <property type="match status" value="1"/>
</dbReference>
<gene>
    <name evidence="14" type="ORF">BAZSYMA_ACONTIG00039_1</name>
    <name evidence="15" type="ORF">BAZSYMB_SCAFFOLD00023_14</name>
</gene>
<organism evidence="15 16">
    <name type="scientific">Bathymodiolus azoricus thioautotrophic gill symbiont</name>
    <dbReference type="NCBI Taxonomy" id="235205"/>
    <lineage>
        <taxon>Bacteria</taxon>
        <taxon>Pseudomonadati</taxon>
        <taxon>Pseudomonadota</taxon>
        <taxon>Gammaproteobacteria</taxon>
        <taxon>sulfur-oxidizing symbionts</taxon>
    </lineage>
</organism>
<keyword evidence="6 11" id="KW-0274">FAD</keyword>
<evidence type="ECO:0000256" key="1">
    <source>
        <dbReference type="ARBA" id="ARBA00006422"/>
    </source>
</evidence>
<dbReference type="InterPro" id="IPR017927">
    <property type="entry name" value="FAD-bd_FR_type"/>
</dbReference>
<keyword evidence="2" id="KW-0813">Transport</keyword>
<dbReference type="InterPro" id="IPR012165">
    <property type="entry name" value="Cyt_c3_hydrogenase_gsu"/>
</dbReference>
<comment type="cofactor">
    <cofactor evidence="11">
        <name>FAD</name>
        <dbReference type="ChEBI" id="CHEBI:57692"/>
    </cofactor>
    <text evidence="11">Binds 1 FAD per subunit.</text>
</comment>
<dbReference type="STRING" id="235205.BAZSYMB_SCAFFOLD00023_14"/>
<dbReference type="Proteomes" id="UP000198988">
    <property type="component" value="Unassembled WGS sequence"/>
</dbReference>
<dbReference type="EMBL" id="CVUD02000101">
    <property type="protein sequence ID" value="SEH70516.1"/>
    <property type="molecule type" value="Genomic_DNA"/>
</dbReference>
<accession>A0A1H6KD48</accession>
<dbReference type="OrthoDB" id="9796486at2"/>
<keyword evidence="5 12" id="KW-0479">Metal-binding</keyword>
<reference evidence="16 17" key="1">
    <citation type="submission" date="2016-06" db="EMBL/GenBank/DDBJ databases">
        <authorList>
            <person name="Petersen J."/>
            <person name="Sayavedra L."/>
        </authorList>
    </citation>
    <scope>NUCLEOTIDE SEQUENCE [LARGE SCALE GENOMIC DNA]</scope>
    <source>
        <strain evidence="17">BazSymA</strain>
        <strain evidence="16">BazSymB</strain>
    </source>
</reference>
<name>A0A1H6KD48_9GAMM</name>
<dbReference type="GO" id="GO:0046872">
    <property type="term" value="F:metal ion binding"/>
    <property type="evidence" value="ECO:0007669"/>
    <property type="project" value="UniProtKB-KW"/>
</dbReference>
<dbReference type="GO" id="GO:0051537">
    <property type="term" value="F:2 iron, 2 sulfur cluster binding"/>
    <property type="evidence" value="ECO:0007669"/>
    <property type="project" value="UniProtKB-KW"/>
</dbReference>
<reference evidence="15" key="2">
    <citation type="submission" date="2016-06" db="EMBL/GenBank/DDBJ databases">
        <authorList>
            <person name="Olsen C.W."/>
            <person name="Carey S."/>
            <person name="Hinshaw L."/>
            <person name="Karasin A.I."/>
        </authorList>
    </citation>
    <scope>NUCLEOTIDE SEQUENCE [LARGE SCALE GENOMIC DNA]</scope>
    <source>
        <strain evidence="14">BazSymA</strain>
        <strain evidence="15">BazSymB</strain>
    </source>
</reference>
<dbReference type="GO" id="GO:0050660">
    <property type="term" value="F:flavin adenine dinucleotide binding"/>
    <property type="evidence" value="ECO:0007669"/>
    <property type="project" value="InterPro"/>
</dbReference>
<dbReference type="PIRSF" id="PIRSF006816">
    <property type="entry name" value="Cyc3_hyd_g"/>
    <property type="match status" value="1"/>
</dbReference>
<comment type="cofactor">
    <cofactor evidence="12">
        <name>[2Fe-2S] cluster</name>
        <dbReference type="ChEBI" id="CHEBI:190135"/>
    </cofactor>
    <text evidence="12">Binds 1 [2Fe-2S] cluster per subunit.</text>
</comment>
<dbReference type="InterPro" id="IPR037117">
    <property type="entry name" value="Dihydroorotate_DH_ele_sf"/>
</dbReference>
<comment type="cofactor">
    <cofactor evidence="10">
        <name>[2Fe-2S] cluster</name>
        <dbReference type="ChEBI" id="CHEBI:190135"/>
    </cofactor>
</comment>
<evidence type="ECO:0000313" key="15">
    <source>
        <dbReference type="EMBL" id="SEH70516.1"/>
    </source>
</evidence>
<dbReference type="InterPro" id="IPR050353">
    <property type="entry name" value="PyrK_electron_transfer"/>
</dbReference>
<evidence type="ECO:0000259" key="13">
    <source>
        <dbReference type="PROSITE" id="PS51384"/>
    </source>
</evidence>
<dbReference type="Pfam" id="PF00970">
    <property type="entry name" value="FAD_binding_6"/>
    <property type="match status" value="1"/>
</dbReference>
<keyword evidence="8 12" id="KW-0408">Iron</keyword>
<evidence type="ECO:0000313" key="16">
    <source>
        <dbReference type="Proteomes" id="UP000198559"/>
    </source>
</evidence>
<evidence type="ECO:0000313" key="14">
    <source>
        <dbReference type="EMBL" id="SEH67494.1"/>
    </source>
</evidence>
<dbReference type="InterPro" id="IPR017938">
    <property type="entry name" value="Riboflavin_synthase-like_b-brl"/>
</dbReference>
<comment type="similarity">
    <text evidence="1">Belongs to the PyrK family.</text>
</comment>
<dbReference type="PANTHER" id="PTHR43513">
    <property type="entry name" value="DIHYDROOROTATE DEHYDROGENASE B (NAD(+)), ELECTRON TRANSFER SUBUNIT"/>
    <property type="match status" value="1"/>
</dbReference>
<dbReference type="EMBL" id="CDSC02000094">
    <property type="protein sequence ID" value="SEH67494.1"/>
    <property type="molecule type" value="Genomic_DNA"/>
</dbReference>
<dbReference type="PRINTS" id="PR00410">
    <property type="entry name" value="PHEHYDRXLASE"/>
</dbReference>
<dbReference type="Pfam" id="PF10418">
    <property type="entry name" value="DHODB_Fe-S_bind"/>
    <property type="match status" value="1"/>
</dbReference>
<feature type="binding site" evidence="12">
    <location>
        <position position="249"/>
    </location>
    <ligand>
        <name>[2Fe-2S] cluster</name>
        <dbReference type="ChEBI" id="CHEBI:190135"/>
    </ligand>
</feature>
<dbReference type="SUPFAM" id="SSF52343">
    <property type="entry name" value="Ferredoxin reductase-like, C-terminal NADP-linked domain"/>
    <property type="match status" value="1"/>
</dbReference>
<dbReference type="PANTHER" id="PTHR43513:SF3">
    <property type="entry name" value="DIHYDROOROTATE DEHYDROGENASE B (NAD(+)), ELECTRON TRANSFER SUBUNIT-RELATED"/>
    <property type="match status" value="1"/>
</dbReference>
<evidence type="ECO:0000256" key="7">
    <source>
        <dbReference type="ARBA" id="ARBA00022982"/>
    </source>
</evidence>
<evidence type="ECO:0000256" key="2">
    <source>
        <dbReference type="ARBA" id="ARBA00022448"/>
    </source>
</evidence>
<dbReference type="CDD" id="cd06218">
    <property type="entry name" value="DHOD_e_trans"/>
    <property type="match status" value="1"/>
</dbReference>
<evidence type="ECO:0000313" key="17">
    <source>
        <dbReference type="Proteomes" id="UP000198988"/>
    </source>
</evidence>
<dbReference type="RefSeq" id="WP_090714998.1">
    <property type="nucleotide sequence ID" value="NZ_CAESAP020000072.1"/>
</dbReference>
<dbReference type="Gene3D" id="2.40.30.10">
    <property type="entry name" value="Translation factors"/>
    <property type="match status" value="1"/>
</dbReference>
<evidence type="ECO:0000256" key="6">
    <source>
        <dbReference type="ARBA" id="ARBA00022827"/>
    </source>
</evidence>
<evidence type="ECO:0000256" key="5">
    <source>
        <dbReference type="ARBA" id="ARBA00022723"/>
    </source>
</evidence>
<keyword evidence="9 12" id="KW-0411">Iron-sulfur</keyword>
<dbReference type="AlphaFoldDB" id="A0A1H6KD48"/>
<evidence type="ECO:0000256" key="8">
    <source>
        <dbReference type="ARBA" id="ARBA00023004"/>
    </source>
</evidence>
<dbReference type="InterPro" id="IPR039261">
    <property type="entry name" value="FNR_nucleotide-bd"/>
</dbReference>
<evidence type="ECO:0000256" key="11">
    <source>
        <dbReference type="PIRSR" id="PIRSR006816-1"/>
    </source>
</evidence>
<dbReference type="SUPFAM" id="SSF63380">
    <property type="entry name" value="Riboflavin synthase domain-like"/>
    <property type="match status" value="1"/>
</dbReference>
<sequence>MNKSHRNTIKVCDCQILAHYQFEGEQYILTLASDTIAKATKPGQFLHITVSDSLAMRRPISIMSVDVENGTFDLLYKIVGEGTRQLSERKIGDVLSIIGPIGNGFKLTDKKRPLLIGGGVGMPPMIAIAQQIKDRDYQPFTILGSEVPFPFDEKPADNAKDYAGTTHTMPLLEDWGIECRLASLHGFKGVFKGFVTDLARVFLDALSAEELAQVEVYSCGPHPMLEAVAKLAKEYNLPCQISLEEYMACGVGGCAGCVVEVRPARSALGVQTDNGVAMKRVCVDGPVFDAYQVF</sequence>
<protein>
    <submittedName>
        <fullName evidence="15">Oxidoreductase FAD/NAD(P)-bindingdomain-containing protein</fullName>
    </submittedName>
</protein>
<evidence type="ECO:0000256" key="4">
    <source>
        <dbReference type="ARBA" id="ARBA00022714"/>
    </source>
</evidence>